<evidence type="ECO:0000256" key="1">
    <source>
        <dbReference type="SAM" id="MobiDB-lite"/>
    </source>
</evidence>
<comment type="caution">
    <text evidence="2">The sequence shown here is derived from an EMBL/GenBank/DDBJ whole genome shotgun (WGS) entry which is preliminary data.</text>
</comment>
<name>A0ABR4IEE2_9EURO</name>
<sequence length="146" mass="16511">MESNSPENHDDSHENDPINSTPDEDHDAIQNRLANLSLYRADSNKGENPDSNEPNIKKKQQQAHVELDTSEEGGSTRTYTINTLPQDKDSGEPEEEEEDQETRNIRPDELLGIIFNFDTPREIDLNVKIKGDFNVTILYAPQTAFG</sequence>
<evidence type="ECO:0008006" key="4">
    <source>
        <dbReference type="Google" id="ProtNLM"/>
    </source>
</evidence>
<feature type="compositionally biased region" description="Basic and acidic residues" evidence="1">
    <location>
        <begin position="7"/>
        <end position="16"/>
    </location>
</feature>
<accession>A0ABR4IEE2</accession>
<gene>
    <name evidence="2" type="ORF">BDW59DRAFT_146342</name>
</gene>
<dbReference type="Proteomes" id="UP001610335">
    <property type="component" value="Unassembled WGS sequence"/>
</dbReference>
<evidence type="ECO:0000313" key="2">
    <source>
        <dbReference type="EMBL" id="KAL2825282.1"/>
    </source>
</evidence>
<feature type="compositionally biased region" description="Polar residues" evidence="1">
    <location>
        <begin position="72"/>
        <end position="85"/>
    </location>
</feature>
<reference evidence="2 3" key="1">
    <citation type="submission" date="2024-07" db="EMBL/GenBank/DDBJ databases">
        <title>Section-level genome sequencing and comparative genomics of Aspergillus sections Usti and Cavernicolus.</title>
        <authorList>
            <consortium name="Lawrence Berkeley National Laboratory"/>
            <person name="Nybo J.L."/>
            <person name="Vesth T.C."/>
            <person name="Theobald S."/>
            <person name="Frisvad J.C."/>
            <person name="Larsen T.O."/>
            <person name="Kjaerboelling I."/>
            <person name="Rothschild-Mancinelli K."/>
            <person name="Lyhne E.K."/>
            <person name="Kogle M.E."/>
            <person name="Barry K."/>
            <person name="Clum A."/>
            <person name="Na H."/>
            <person name="Ledsgaard L."/>
            <person name="Lin J."/>
            <person name="Lipzen A."/>
            <person name="Kuo A."/>
            <person name="Riley R."/>
            <person name="Mondo S."/>
            <person name="LaButti K."/>
            <person name="Haridas S."/>
            <person name="Pangalinan J."/>
            <person name="Salamov A.A."/>
            <person name="Simmons B.A."/>
            <person name="Magnuson J.K."/>
            <person name="Chen J."/>
            <person name="Drula E."/>
            <person name="Henrissat B."/>
            <person name="Wiebenga A."/>
            <person name="Lubbers R.J."/>
            <person name="Gomes A.C."/>
            <person name="Makela M.R."/>
            <person name="Stajich J."/>
            <person name="Grigoriev I.V."/>
            <person name="Mortensen U.H."/>
            <person name="De vries R.P."/>
            <person name="Baker S.E."/>
            <person name="Andersen M.R."/>
        </authorList>
    </citation>
    <scope>NUCLEOTIDE SEQUENCE [LARGE SCALE GENOMIC DNA]</scope>
    <source>
        <strain evidence="2 3">CBS 600.67</strain>
    </source>
</reference>
<keyword evidence="3" id="KW-1185">Reference proteome</keyword>
<organism evidence="2 3">
    <name type="scientific">Aspergillus cavernicola</name>
    <dbReference type="NCBI Taxonomy" id="176166"/>
    <lineage>
        <taxon>Eukaryota</taxon>
        <taxon>Fungi</taxon>
        <taxon>Dikarya</taxon>
        <taxon>Ascomycota</taxon>
        <taxon>Pezizomycotina</taxon>
        <taxon>Eurotiomycetes</taxon>
        <taxon>Eurotiomycetidae</taxon>
        <taxon>Eurotiales</taxon>
        <taxon>Aspergillaceae</taxon>
        <taxon>Aspergillus</taxon>
        <taxon>Aspergillus subgen. Nidulantes</taxon>
    </lineage>
</organism>
<proteinExistence type="predicted"/>
<dbReference type="EMBL" id="JBFXLS010000037">
    <property type="protein sequence ID" value="KAL2825282.1"/>
    <property type="molecule type" value="Genomic_DNA"/>
</dbReference>
<evidence type="ECO:0000313" key="3">
    <source>
        <dbReference type="Proteomes" id="UP001610335"/>
    </source>
</evidence>
<protein>
    <recommendedName>
        <fullName evidence="4">PITH domain-containing protein</fullName>
    </recommendedName>
</protein>
<feature type="region of interest" description="Disordered" evidence="1">
    <location>
        <begin position="1"/>
        <end position="107"/>
    </location>
</feature>